<proteinExistence type="predicted"/>
<sequence length="322" mass="35155">MPRNKSNWGRRPPKPKRPPLTHFLCVPLVTSTSRPQLEASVERFRNEVVLDSTGASVLEPSPDLVGPSQASNTQSEETGVEPITTKTRIHPKSIRPVGTLHCTLGVMSLSENQLKEAVTLLKNLDLGFLLSGSAGQRISTQQTPSATGMSVPVTAPQLTVELKGLVSMHDPTETSILYVSPGDPSGRLYSFCQTIQTLFTEKGLMVKDDRPLKLHATVINTIYAKGRRKSGRPPQRGLAMNALQGSSTSVEDRSHGHGPDADAPLKIDARGLLDQYRDFVWAQDIKLDRIAICEMGAKRRFDDAGNVVDEEYTEVASIILPI</sequence>
<evidence type="ECO:0000313" key="4">
    <source>
        <dbReference type="Proteomes" id="UP000799441"/>
    </source>
</evidence>
<feature type="compositionally biased region" description="Polar residues" evidence="1">
    <location>
        <begin position="68"/>
        <end position="77"/>
    </location>
</feature>
<evidence type="ECO:0000313" key="3">
    <source>
        <dbReference type="EMBL" id="KAF2724030.1"/>
    </source>
</evidence>
<keyword evidence="4" id="KW-1185">Reference proteome</keyword>
<dbReference type="Proteomes" id="UP000799441">
    <property type="component" value="Unassembled WGS sequence"/>
</dbReference>
<dbReference type="PANTHER" id="PTHR13360:SF1">
    <property type="entry name" value="ACTIVATING SIGNAL COINTEGRATOR 1 COMPLEX SUBUNIT 1"/>
    <property type="match status" value="1"/>
</dbReference>
<protein>
    <recommendedName>
        <fullName evidence="2">A-kinase anchor protein 7-like phosphoesterase domain-containing protein</fullName>
    </recommendedName>
</protein>
<organism evidence="3 4">
    <name type="scientific">Polychaeton citri CBS 116435</name>
    <dbReference type="NCBI Taxonomy" id="1314669"/>
    <lineage>
        <taxon>Eukaryota</taxon>
        <taxon>Fungi</taxon>
        <taxon>Dikarya</taxon>
        <taxon>Ascomycota</taxon>
        <taxon>Pezizomycotina</taxon>
        <taxon>Dothideomycetes</taxon>
        <taxon>Dothideomycetidae</taxon>
        <taxon>Capnodiales</taxon>
        <taxon>Capnodiaceae</taxon>
        <taxon>Polychaeton</taxon>
    </lineage>
</organism>
<dbReference type="AlphaFoldDB" id="A0A9P4QDT0"/>
<dbReference type="OrthoDB" id="277832at2759"/>
<dbReference type="GO" id="GO:0005634">
    <property type="term" value="C:nucleus"/>
    <property type="evidence" value="ECO:0007669"/>
    <property type="project" value="TreeGrafter"/>
</dbReference>
<evidence type="ECO:0000259" key="2">
    <source>
        <dbReference type="Pfam" id="PF10469"/>
    </source>
</evidence>
<dbReference type="PANTHER" id="PTHR13360">
    <property type="entry name" value="ACTIVATING SIGNAL COINTEGRATOR 1 COMPLEX SUBUNIT 1"/>
    <property type="match status" value="1"/>
</dbReference>
<dbReference type="Pfam" id="PF10469">
    <property type="entry name" value="AKAP7_NLS"/>
    <property type="match status" value="1"/>
</dbReference>
<feature type="region of interest" description="Disordered" evidence="1">
    <location>
        <begin position="226"/>
        <end position="263"/>
    </location>
</feature>
<accession>A0A9P4QDT0</accession>
<reference evidence="3" key="1">
    <citation type="journal article" date="2020" name="Stud. Mycol.">
        <title>101 Dothideomycetes genomes: a test case for predicting lifestyles and emergence of pathogens.</title>
        <authorList>
            <person name="Haridas S."/>
            <person name="Albert R."/>
            <person name="Binder M."/>
            <person name="Bloem J."/>
            <person name="Labutti K."/>
            <person name="Salamov A."/>
            <person name="Andreopoulos B."/>
            <person name="Baker S."/>
            <person name="Barry K."/>
            <person name="Bills G."/>
            <person name="Bluhm B."/>
            <person name="Cannon C."/>
            <person name="Castanera R."/>
            <person name="Culley D."/>
            <person name="Daum C."/>
            <person name="Ezra D."/>
            <person name="Gonzalez J."/>
            <person name="Henrissat B."/>
            <person name="Kuo A."/>
            <person name="Liang C."/>
            <person name="Lipzen A."/>
            <person name="Lutzoni F."/>
            <person name="Magnuson J."/>
            <person name="Mondo S."/>
            <person name="Nolan M."/>
            <person name="Ohm R."/>
            <person name="Pangilinan J."/>
            <person name="Park H.-J."/>
            <person name="Ramirez L."/>
            <person name="Alfaro M."/>
            <person name="Sun H."/>
            <person name="Tritt A."/>
            <person name="Yoshinaga Y."/>
            <person name="Zwiers L.-H."/>
            <person name="Turgeon B."/>
            <person name="Goodwin S."/>
            <person name="Spatafora J."/>
            <person name="Crous P."/>
            <person name="Grigoriev I."/>
        </authorList>
    </citation>
    <scope>NUCLEOTIDE SEQUENCE</scope>
    <source>
        <strain evidence="3">CBS 116435</strain>
    </source>
</reference>
<dbReference type="Gene3D" id="3.90.1140.10">
    <property type="entry name" value="Cyclic phosphodiesterase"/>
    <property type="match status" value="1"/>
</dbReference>
<dbReference type="GO" id="GO:0006307">
    <property type="term" value="P:DNA alkylation repair"/>
    <property type="evidence" value="ECO:0007669"/>
    <property type="project" value="InterPro"/>
</dbReference>
<dbReference type="InterPro" id="IPR019510">
    <property type="entry name" value="AKAP7-like_phosphoesterase"/>
</dbReference>
<dbReference type="InterPro" id="IPR009210">
    <property type="entry name" value="ASCC1"/>
</dbReference>
<feature type="compositionally biased region" description="Basic and acidic residues" evidence="1">
    <location>
        <begin position="250"/>
        <end position="263"/>
    </location>
</feature>
<feature type="domain" description="A-kinase anchor protein 7-like phosphoesterase" evidence="2">
    <location>
        <begin position="21"/>
        <end position="300"/>
    </location>
</feature>
<comment type="caution">
    <text evidence="3">The sequence shown here is derived from an EMBL/GenBank/DDBJ whole genome shotgun (WGS) entry which is preliminary data.</text>
</comment>
<name>A0A9P4QDT0_9PEZI</name>
<dbReference type="EMBL" id="MU003773">
    <property type="protein sequence ID" value="KAF2724030.1"/>
    <property type="molecule type" value="Genomic_DNA"/>
</dbReference>
<feature type="region of interest" description="Disordered" evidence="1">
    <location>
        <begin position="1"/>
        <end position="20"/>
    </location>
</feature>
<gene>
    <name evidence="3" type="ORF">K431DRAFT_282296</name>
</gene>
<evidence type="ECO:0000256" key="1">
    <source>
        <dbReference type="SAM" id="MobiDB-lite"/>
    </source>
</evidence>
<feature type="region of interest" description="Disordered" evidence="1">
    <location>
        <begin position="55"/>
        <end position="81"/>
    </location>
</feature>
<dbReference type="GO" id="GO:0006355">
    <property type="term" value="P:regulation of DNA-templated transcription"/>
    <property type="evidence" value="ECO:0007669"/>
    <property type="project" value="TreeGrafter"/>
</dbReference>